<dbReference type="STRING" id="1068978.AMETH_5530"/>
<organism evidence="2 3">
    <name type="scientific">Amycolatopsis methanolica 239</name>
    <dbReference type="NCBI Taxonomy" id="1068978"/>
    <lineage>
        <taxon>Bacteria</taxon>
        <taxon>Bacillati</taxon>
        <taxon>Actinomycetota</taxon>
        <taxon>Actinomycetes</taxon>
        <taxon>Pseudonocardiales</taxon>
        <taxon>Pseudonocardiaceae</taxon>
        <taxon>Amycolatopsis</taxon>
        <taxon>Amycolatopsis methanolica group</taxon>
    </lineage>
</organism>
<sequence>MPDTPTGLIPILATPFTADGELDLPSLRSLVEFQLSCGVEGLAVFGMASEGSR</sequence>
<dbReference type="Gene3D" id="3.20.20.70">
    <property type="entry name" value="Aldolase class I"/>
    <property type="match status" value="1"/>
</dbReference>
<dbReference type="HOGENOM" id="CLU_3057854_0_0_11"/>
<dbReference type="GO" id="GO:0016829">
    <property type="term" value="F:lyase activity"/>
    <property type="evidence" value="ECO:0007669"/>
    <property type="project" value="UniProtKB-KW"/>
</dbReference>
<dbReference type="Pfam" id="PF00701">
    <property type="entry name" value="DHDPS"/>
    <property type="match status" value="1"/>
</dbReference>
<proteinExistence type="predicted"/>
<keyword evidence="3" id="KW-1185">Reference proteome</keyword>
<evidence type="ECO:0000256" key="1">
    <source>
        <dbReference type="ARBA" id="ARBA00023239"/>
    </source>
</evidence>
<dbReference type="RefSeq" id="WP_017984461.1">
    <property type="nucleotide sequence ID" value="NZ_AQUL01000001.1"/>
</dbReference>
<evidence type="ECO:0000313" key="2">
    <source>
        <dbReference type="EMBL" id="AIJ25622.1"/>
    </source>
</evidence>
<evidence type="ECO:0000313" key="3">
    <source>
        <dbReference type="Proteomes" id="UP000062973"/>
    </source>
</evidence>
<dbReference type="eggNOG" id="COG0329">
    <property type="taxonomic scope" value="Bacteria"/>
</dbReference>
<dbReference type="InterPro" id="IPR002220">
    <property type="entry name" value="DapA-like"/>
</dbReference>
<dbReference type="AlphaFoldDB" id="A0A076N6P0"/>
<dbReference type="InterPro" id="IPR013785">
    <property type="entry name" value="Aldolase_TIM"/>
</dbReference>
<dbReference type="Proteomes" id="UP000062973">
    <property type="component" value="Chromosome"/>
</dbReference>
<gene>
    <name evidence="2" type="ORF">AMETH_5530</name>
</gene>
<name>A0A076N6P0_AMYME</name>
<dbReference type="SUPFAM" id="SSF51569">
    <property type="entry name" value="Aldolase"/>
    <property type="match status" value="1"/>
</dbReference>
<dbReference type="KEGG" id="amq:AMETH_5530"/>
<dbReference type="PATRIC" id="fig|1068978.7.peg.5937"/>
<dbReference type="EMBL" id="CP009110">
    <property type="protein sequence ID" value="AIJ25622.1"/>
    <property type="molecule type" value="Genomic_DNA"/>
</dbReference>
<keyword evidence="1" id="KW-0456">Lyase</keyword>
<accession>A0A076N6P0</accession>
<protein>
    <submittedName>
        <fullName evidence="2">Dihydrodipicolinate synthetase</fullName>
    </submittedName>
</protein>
<reference evidence="2 3" key="1">
    <citation type="submission" date="2014-07" db="EMBL/GenBank/DDBJ databases">
        <title>Whole Genome Sequence of the Amycolatopsis methanolica 239.</title>
        <authorList>
            <person name="Tang B."/>
        </authorList>
    </citation>
    <scope>NUCLEOTIDE SEQUENCE [LARGE SCALE GENOMIC DNA]</scope>
    <source>
        <strain evidence="2 3">239</strain>
    </source>
</reference>